<dbReference type="OrthoDB" id="9026125at2"/>
<dbReference type="EMBL" id="SWJE01000010">
    <property type="protein sequence ID" value="TKC86701.1"/>
    <property type="molecule type" value="Genomic_DNA"/>
</dbReference>
<comment type="caution">
    <text evidence="3">The sequence shown here is derived from an EMBL/GenBank/DDBJ whole genome shotgun (WGS) entry which is preliminary data.</text>
</comment>
<evidence type="ECO:0000313" key="4">
    <source>
        <dbReference type="Proteomes" id="UP000305539"/>
    </source>
</evidence>
<accession>A0A4U1I0P5</accession>
<dbReference type="Proteomes" id="UP000305539">
    <property type="component" value="Unassembled WGS sequence"/>
</dbReference>
<name>A0A4U1I0P5_9BURK</name>
<dbReference type="RefSeq" id="WP_136896594.1">
    <property type="nucleotide sequence ID" value="NZ_SWJE01000010.1"/>
</dbReference>
<gene>
    <name evidence="3" type="ORF">FAZ69_18785</name>
</gene>
<evidence type="ECO:0000313" key="3">
    <source>
        <dbReference type="EMBL" id="TKC86701.1"/>
    </source>
</evidence>
<keyword evidence="1" id="KW-0732">Signal</keyword>
<evidence type="ECO:0000259" key="2">
    <source>
        <dbReference type="Pfam" id="PF13590"/>
    </source>
</evidence>
<feature type="domain" description="DUF4136" evidence="2">
    <location>
        <begin position="32"/>
        <end position="174"/>
    </location>
</feature>
<reference evidence="3 4" key="1">
    <citation type="submission" date="2019-04" db="EMBL/GenBank/DDBJ databases">
        <title>Trinickia sp. 7GSK02, isolated from subtropical forest soil.</title>
        <authorList>
            <person name="Gao Z.-H."/>
            <person name="Qiu L.-H."/>
        </authorList>
    </citation>
    <scope>NUCLEOTIDE SEQUENCE [LARGE SCALE GENOMIC DNA]</scope>
    <source>
        <strain evidence="3 4">7GSK02</strain>
    </source>
</reference>
<proteinExistence type="predicted"/>
<sequence>MKRLLICAALGAAVLPGCADVGTEVRASNLPAAFGGERSYELVRAPSQSDSPLQRQYEALVRDELALHGFASDGGARYLVSLAFDTRSAAVRVASGDCAHAAGGADAACGGPETAAPAWMWPGEHPFVHTLTLRFFERSSGREVYRVFAASRGHDADPARASAYLVKSVFAQFPFADHEAWRVKLHPAEQGAAPGIVSVKPLER</sequence>
<keyword evidence="4" id="KW-1185">Reference proteome</keyword>
<protein>
    <submittedName>
        <fullName evidence="3">DUF4136 domain-containing protein</fullName>
    </submittedName>
</protein>
<dbReference type="Pfam" id="PF13590">
    <property type="entry name" value="DUF4136"/>
    <property type="match status" value="1"/>
</dbReference>
<feature type="signal peptide" evidence="1">
    <location>
        <begin position="1"/>
        <end position="19"/>
    </location>
</feature>
<dbReference type="InterPro" id="IPR025411">
    <property type="entry name" value="DUF4136"/>
</dbReference>
<dbReference type="AlphaFoldDB" id="A0A4U1I0P5"/>
<evidence type="ECO:0000256" key="1">
    <source>
        <dbReference type="SAM" id="SignalP"/>
    </source>
</evidence>
<organism evidence="3 4">
    <name type="scientific">Trinickia terrae</name>
    <dbReference type="NCBI Taxonomy" id="2571161"/>
    <lineage>
        <taxon>Bacteria</taxon>
        <taxon>Pseudomonadati</taxon>
        <taxon>Pseudomonadota</taxon>
        <taxon>Betaproteobacteria</taxon>
        <taxon>Burkholderiales</taxon>
        <taxon>Burkholderiaceae</taxon>
        <taxon>Trinickia</taxon>
    </lineage>
</organism>
<feature type="chain" id="PRO_5020501820" evidence="1">
    <location>
        <begin position="20"/>
        <end position="204"/>
    </location>
</feature>